<evidence type="ECO:0000256" key="2">
    <source>
        <dbReference type="ARBA" id="ARBA00023150"/>
    </source>
</evidence>
<proteinExistence type="predicted"/>
<dbReference type="OrthoDB" id="31371at2157"/>
<dbReference type="PANTHER" id="PTHR10192:SF19">
    <property type="entry name" value="MOLYBDOPTERIN BIOSYNTHESIS PROTEIN MJ0666-RELATED"/>
    <property type="match status" value="1"/>
</dbReference>
<dbReference type="InterPro" id="IPR036688">
    <property type="entry name" value="MoeA_C_domain_IV_sf"/>
</dbReference>
<dbReference type="UniPathway" id="UPA00344"/>
<dbReference type="Gene3D" id="3.90.105.10">
    <property type="entry name" value="Molybdopterin biosynthesis moea protein, domain 2"/>
    <property type="match status" value="1"/>
</dbReference>
<dbReference type="SUPFAM" id="SSF63882">
    <property type="entry name" value="MoeA N-terminal region -like"/>
    <property type="match status" value="1"/>
</dbReference>
<gene>
    <name evidence="4" type="ORF">MCBB_2265</name>
</gene>
<dbReference type="PATRIC" id="fig|129848.4.peg.2315"/>
<dbReference type="InterPro" id="IPR005111">
    <property type="entry name" value="MoeA_C_domain_IV"/>
</dbReference>
<comment type="pathway">
    <text evidence="1">Cofactor biosynthesis; molybdopterin biosynthesis.</text>
</comment>
<accession>A0A1D3L583</accession>
<name>A0A1D3L583_9EURY</name>
<dbReference type="GO" id="GO:0005737">
    <property type="term" value="C:cytoplasm"/>
    <property type="evidence" value="ECO:0007669"/>
    <property type="project" value="TreeGrafter"/>
</dbReference>
<dbReference type="KEGG" id="mcub:MCBB_2265"/>
<dbReference type="RefSeq" id="WP_071907834.1">
    <property type="nucleotide sequence ID" value="NZ_LT607756.1"/>
</dbReference>
<dbReference type="GeneID" id="30413099"/>
<evidence type="ECO:0000313" key="5">
    <source>
        <dbReference type="Proteomes" id="UP000094707"/>
    </source>
</evidence>
<dbReference type="STRING" id="118062.MCBB_2265"/>
<dbReference type="InterPro" id="IPR038987">
    <property type="entry name" value="MoeA-like"/>
</dbReference>
<dbReference type="Gene3D" id="3.40.980.10">
    <property type="entry name" value="MoaB/Mog-like domain"/>
    <property type="match status" value="1"/>
</dbReference>
<dbReference type="PANTHER" id="PTHR10192">
    <property type="entry name" value="MOLYBDOPTERIN BIOSYNTHESIS PROTEIN"/>
    <property type="match status" value="1"/>
</dbReference>
<keyword evidence="5" id="KW-1185">Reference proteome</keyword>
<dbReference type="Gene3D" id="2.170.190.11">
    <property type="entry name" value="Molybdopterin biosynthesis moea protein, domain 3"/>
    <property type="match status" value="1"/>
</dbReference>
<evidence type="ECO:0000256" key="1">
    <source>
        <dbReference type="ARBA" id="ARBA00005046"/>
    </source>
</evidence>
<dbReference type="Proteomes" id="UP000094707">
    <property type="component" value="Chromosome I"/>
</dbReference>
<dbReference type="SMART" id="SM00852">
    <property type="entry name" value="MoCF_biosynth"/>
    <property type="match status" value="1"/>
</dbReference>
<sequence>MFISELIPVKKALDIIKRSLKPTDVEEVPLEDAYRRVLAEDVESLLSSPPFDRSAMDGYAIKAEDTFGFSESNPAHLKIVDRIGAGQMSNVVVQSGEAVKIATGAPIPSGANAVVMEEYTVEDGNELQVEMSLPPGENVSPLGEDLKRGDKVLESGQILRPQDLAIIASSGYDSVKVFKKPKIGVIITGSELVSPRSELKGAEIINSNYYTVKALVESTLALPTLTHCVDNGEIVEEAVLQMLETHDAVITTGGTAISKGDVVVDVADKLGDVLIHGVAVRPGKPFGFGKIQGKPVFMLSGYPVATMVQFDVFVRQALEMIQGIQRELPVVRMKTGKKIASSLGRTDYIRAKTHGEHVSPIKISGSGIIRSMVESDSYVLIEENLEGIEDGEDCKVVMYDSLRL</sequence>
<dbReference type="NCBIfam" id="TIGR00177">
    <property type="entry name" value="molyb_syn"/>
    <property type="match status" value="1"/>
</dbReference>
<dbReference type="SUPFAM" id="SSF53218">
    <property type="entry name" value="Molybdenum cofactor biosynthesis proteins"/>
    <property type="match status" value="1"/>
</dbReference>
<dbReference type="InterPro" id="IPR036135">
    <property type="entry name" value="MoeA_linker/N_sf"/>
</dbReference>
<dbReference type="NCBIfam" id="NF045515">
    <property type="entry name" value="Glp_gephyrin"/>
    <property type="match status" value="1"/>
</dbReference>
<dbReference type="InterPro" id="IPR001453">
    <property type="entry name" value="MoaB/Mog_dom"/>
</dbReference>
<dbReference type="InterPro" id="IPR005110">
    <property type="entry name" value="MoeA_linker/N"/>
</dbReference>
<protein>
    <submittedName>
        <fullName evidence="4">Putative molybdopterin biosynthesis protein MJ0666</fullName>
    </submittedName>
</protein>
<dbReference type="AlphaFoldDB" id="A0A1D3L583"/>
<dbReference type="SUPFAM" id="SSF63867">
    <property type="entry name" value="MoeA C-terminal domain-like"/>
    <property type="match status" value="1"/>
</dbReference>
<dbReference type="Pfam" id="PF00994">
    <property type="entry name" value="MoCF_biosynth"/>
    <property type="match status" value="1"/>
</dbReference>
<organism evidence="4 5">
    <name type="scientific">Methanobacterium congolense</name>
    <dbReference type="NCBI Taxonomy" id="118062"/>
    <lineage>
        <taxon>Archaea</taxon>
        <taxon>Methanobacteriati</taxon>
        <taxon>Methanobacteriota</taxon>
        <taxon>Methanomada group</taxon>
        <taxon>Methanobacteria</taxon>
        <taxon>Methanobacteriales</taxon>
        <taxon>Methanobacteriaceae</taxon>
        <taxon>Methanobacterium</taxon>
    </lineage>
</organism>
<dbReference type="FunFam" id="2.170.190.11:FF:000001">
    <property type="entry name" value="Molybdopterin molybdenumtransferase"/>
    <property type="match status" value="1"/>
</dbReference>
<reference evidence="4 5" key="1">
    <citation type="submission" date="2016-08" db="EMBL/GenBank/DDBJ databases">
        <authorList>
            <person name="Seilhamer J.J."/>
        </authorList>
    </citation>
    <scope>NUCLEOTIDE SEQUENCE [LARGE SCALE GENOMIC DNA]</scope>
    <source>
        <strain evidence="4">Buetzberg</strain>
    </source>
</reference>
<evidence type="ECO:0000259" key="3">
    <source>
        <dbReference type="SMART" id="SM00852"/>
    </source>
</evidence>
<dbReference type="GO" id="GO:0006777">
    <property type="term" value="P:Mo-molybdopterin cofactor biosynthetic process"/>
    <property type="evidence" value="ECO:0007669"/>
    <property type="project" value="UniProtKB-KW"/>
</dbReference>
<dbReference type="Pfam" id="PF03453">
    <property type="entry name" value="MoeA_N"/>
    <property type="match status" value="1"/>
</dbReference>
<dbReference type="InterPro" id="IPR036425">
    <property type="entry name" value="MoaB/Mog-like_dom_sf"/>
</dbReference>
<dbReference type="CDD" id="cd00887">
    <property type="entry name" value="MoeA"/>
    <property type="match status" value="1"/>
</dbReference>
<dbReference type="Gene3D" id="2.40.340.10">
    <property type="entry name" value="MoeA, C-terminal, domain IV"/>
    <property type="match status" value="1"/>
</dbReference>
<feature type="domain" description="MoaB/Mog" evidence="3">
    <location>
        <begin position="184"/>
        <end position="320"/>
    </location>
</feature>
<dbReference type="EMBL" id="LT607756">
    <property type="protein sequence ID" value="SCG86804.1"/>
    <property type="molecule type" value="Genomic_DNA"/>
</dbReference>
<evidence type="ECO:0000313" key="4">
    <source>
        <dbReference type="EMBL" id="SCG86804.1"/>
    </source>
</evidence>
<dbReference type="Pfam" id="PF03454">
    <property type="entry name" value="MoeA_C"/>
    <property type="match status" value="1"/>
</dbReference>
<keyword evidence="2" id="KW-0501">Molybdenum cofactor biosynthesis</keyword>
<dbReference type="GO" id="GO:0061599">
    <property type="term" value="F:molybdopterin molybdotransferase activity"/>
    <property type="evidence" value="ECO:0007669"/>
    <property type="project" value="TreeGrafter"/>
</dbReference>